<protein>
    <recommendedName>
        <fullName evidence="4">ATR-interacting protein</fullName>
    </recommendedName>
</protein>
<accession>A0AAW2HQU8</accession>
<evidence type="ECO:0000313" key="3">
    <source>
        <dbReference type="EMBL" id="KAL0272011.1"/>
    </source>
</evidence>
<evidence type="ECO:0000256" key="1">
    <source>
        <dbReference type="SAM" id="Coils"/>
    </source>
</evidence>
<feature type="coiled-coil region" evidence="1">
    <location>
        <begin position="125"/>
        <end position="223"/>
    </location>
</feature>
<organism evidence="3">
    <name type="scientific">Menopon gallinae</name>
    <name type="common">poultry shaft louse</name>
    <dbReference type="NCBI Taxonomy" id="328185"/>
    <lineage>
        <taxon>Eukaryota</taxon>
        <taxon>Metazoa</taxon>
        <taxon>Ecdysozoa</taxon>
        <taxon>Arthropoda</taxon>
        <taxon>Hexapoda</taxon>
        <taxon>Insecta</taxon>
        <taxon>Pterygota</taxon>
        <taxon>Neoptera</taxon>
        <taxon>Paraneoptera</taxon>
        <taxon>Psocodea</taxon>
        <taxon>Troctomorpha</taxon>
        <taxon>Phthiraptera</taxon>
        <taxon>Amblycera</taxon>
        <taxon>Menoponidae</taxon>
        <taxon>Menopon</taxon>
    </lineage>
</organism>
<dbReference type="EMBL" id="JARGDH010000003">
    <property type="protein sequence ID" value="KAL0272011.1"/>
    <property type="molecule type" value="Genomic_DNA"/>
</dbReference>
<evidence type="ECO:0008006" key="4">
    <source>
        <dbReference type="Google" id="ProtNLM"/>
    </source>
</evidence>
<comment type="caution">
    <text evidence="3">The sequence shown here is derived from an EMBL/GenBank/DDBJ whole genome shotgun (WGS) entry which is preliminary data.</text>
</comment>
<dbReference type="AlphaFoldDB" id="A0AAW2HQU8"/>
<keyword evidence="1" id="KW-0175">Coiled coil</keyword>
<reference evidence="3" key="1">
    <citation type="journal article" date="2024" name="Gigascience">
        <title>Chromosome-level genome of the poultry shaft louse Menopon gallinae provides insight into the host-switching and adaptive evolution of parasitic lice.</title>
        <authorList>
            <person name="Xu Y."/>
            <person name="Ma L."/>
            <person name="Liu S."/>
            <person name="Liang Y."/>
            <person name="Liu Q."/>
            <person name="He Z."/>
            <person name="Tian L."/>
            <person name="Duan Y."/>
            <person name="Cai W."/>
            <person name="Li H."/>
            <person name="Song F."/>
        </authorList>
    </citation>
    <scope>NUCLEOTIDE SEQUENCE</scope>
    <source>
        <strain evidence="3">Cailab_2023a</strain>
    </source>
</reference>
<sequence>MNRTNTTPRRSMGRPQPKRPKLDFTTKPISHTSPSKSKDCVNGSVVVNNNPLNADITNEKGVNIASLPEWDDDEEFSSDMLEKVCMFADFSQAMANSQPSVKEVDGIQKHALKRTISERNVNERESDALDELTRLKVENKKLLENIKTKEGEVQILRSQLKQNQDAKQAEAFNNIKIMEEMQTSYREKIEAAQKEYDAAKTELQFKELELKSLSERCKQLEATTTKIKLVEPQSAQLDSKSSITPGKKLKDAEADFSNFTNEEPLTFNCPVQTVHEGQKFGRLLCPEYFTFAEEPSVISLYKFSKGCGFHVSSLDFDKREKYKWSGLPTQSVFVKDSYSLISELFLQENFTQKIARELMTQLLKGSIGILKYQRDLLTFLEHLQEKNSEFDDSDHSLLENEEEVFSITVKDLLDGKKINKEECGIESRRILAMLVSVVLSSRSSLKLLVENIDFMYLLKDLVVSIGNLRKPIRYTGILAGITLLLNEFLKYAELANDVVRLLCEIIGEVIFARPKLDVLTLVVEALANSGNHESFVHALCRRGSVESCALYMDSKLHQAMFFTKDACPLKLLCTQIMGLSCIPVNRSMKWSVTFSVVKWLNRMMDTSFSRKIKWLPTTSENEDKCFDVMECVVYLLNSCLKDYLSNFNHRNESTELLSIVGDGCLLFRRVLKSDQRLLHENSHYVRFATLLRNLNAPAGLQLHQSQAIGWILELESDLKNQEGCGKPNASYFSDKVILDALKINDDLTIY</sequence>
<feature type="region of interest" description="Disordered" evidence="2">
    <location>
        <begin position="1"/>
        <end position="41"/>
    </location>
</feature>
<name>A0AAW2HQU8_9NEOP</name>
<gene>
    <name evidence="3" type="ORF">PYX00_005149</name>
</gene>
<proteinExistence type="predicted"/>
<evidence type="ECO:0000256" key="2">
    <source>
        <dbReference type="SAM" id="MobiDB-lite"/>
    </source>
</evidence>